<protein>
    <submittedName>
        <fullName evidence="1">Glutamine cyclotransferase</fullName>
    </submittedName>
</protein>
<evidence type="ECO:0000313" key="1">
    <source>
        <dbReference type="EMBL" id="GBQ90385.1"/>
    </source>
</evidence>
<dbReference type="PANTHER" id="PTHR31270:SF1">
    <property type="entry name" value="GLUTAMINYL-PEPTIDE CYCLOTRANSFERASE"/>
    <property type="match status" value="1"/>
</dbReference>
<gene>
    <name evidence="1" type="ORF">AA0535_2032</name>
</gene>
<organism evidence="1 2">
    <name type="scientific">Asaia krungthepensis NRIC 0535</name>
    <dbReference type="NCBI Taxonomy" id="1307925"/>
    <lineage>
        <taxon>Bacteria</taxon>
        <taxon>Pseudomonadati</taxon>
        <taxon>Pseudomonadota</taxon>
        <taxon>Alphaproteobacteria</taxon>
        <taxon>Acetobacterales</taxon>
        <taxon>Acetobacteraceae</taxon>
        <taxon>Asaia</taxon>
    </lineage>
</organism>
<dbReference type="EMBL" id="BAPV01000020">
    <property type="protein sequence ID" value="GBQ90385.1"/>
    <property type="molecule type" value="Genomic_DNA"/>
</dbReference>
<reference evidence="1" key="1">
    <citation type="submission" date="2013-04" db="EMBL/GenBank/DDBJ databases">
        <title>The genome sequencing project of 58 acetic acid bacteria.</title>
        <authorList>
            <person name="Okamoto-Kainuma A."/>
            <person name="Ishikawa M."/>
            <person name="Umino S."/>
            <person name="Koizumi Y."/>
            <person name="Shiwa Y."/>
            <person name="Yoshikawa H."/>
            <person name="Matsutani M."/>
            <person name="Matsushita K."/>
        </authorList>
    </citation>
    <scope>NUCLEOTIDE SEQUENCE</scope>
    <source>
        <strain evidence="1">NRIC 0535</strain>
    </source>
</reference>
<sequence length="228" mass="25676">MQVIRRLPHDPTAFTEGLLFRDGVFYESTGLSGHSFIRKVSPETGRTLGQSEIPDRHFGEGIVDWHDRLISVTWRSGNGYVWSLPGLKLRSHFHYDGEGWGLTRDAHSLILSDGTACLKRLDPETLFVVGKVCVSADGTPVNRLNELEYIHGEIWANIWMTPEIARIDPVTGQVKSWVDLTALEEEVNLSDPDAVPNGIAYDSVGDRLFVTGKYWPIVYQITIPDYKH</sequence>
<dbReference type="InterPro" id="IPR007788">
    <property type="entry name" value="QCT"/>
</dbReference>
<accession>A0ABQ0Q420</accession>
<proteinExistence type="predicted"/>
<comment type="caution">
    <text evidence="1">The sequence shown here is derived from an EMBL/GenBank/DDBJ whole genome shotgun (WGS) entry which is preliminary data.</text>
</comment>
<dbReference type="SUPFAM" id="SSF63825">
    <property type="entry name" value="YWTD domain"/>
    <property type="match status" value="1"/>
</dbReference>
<evidence type="ECO:0000313" key="2">
    <source>
        <dbReference type="Proteomes" id="UP001062776"/>
    </source>
</evidence>
<name>A0ABQ0Q420_9PROT</name>
<dbReference type="Proteomes" id="UP001062776">
    <property type="component" value="Unassembled WGS sequence"/>
</dbReference>
<keyword evidence="2" id="KW-1185">Reference proteome</keyword>
<dbReference type="Pfam" id="PF05096">
    <property type="entry name" value="Glu_cyclase_2"/>
    <property type="match status" value="1"/>
</dbReference>
<dbReference type="PANTHER" id="PTHR31270">
    <property type="entry name" value="GLUTAMINYL-PEPTIDE CYCLOTRANSFERASE"/>
    <property type="match status" value="1"/>
</dbReference>